<protein>
    <submittedName>
        <fullName evidence="1">Uncharacterized protein</fullName>
    </submittedName>
</protein>
<organism evidence="1 2">
    <name type="scientific">Siminovitchia terrae</name>
    <name type="common">Bacillus terrae</name>
    <dbReference type="NCBI Taxonomy" id="1914933"/>
    <lineage>
        <taxon>Bacteria</taxon>
        <taxon>Bacillati</taxon>
        <taxon>Bacillota</taxon>
        <taxon>Bacilli</taxon>
        <taxon>Bacillales</taxon>
        <taxon>Bacillaceae</taxon>
        <taxon>Siminovitchia</taxon>
    </lineage>
</organism>
<evidence type="ECO:0000313" key="2">
    <source>
        <dbReference type="Proteomes" id="UP000287296"/>
    </source>
</evidence>
<sequence>MAKDAWVLRLKPEIAEEHHGNETLYLTDDEELDFLTDDIQKAQLVFDKEKEIESMKTHERIILEKFGPGAICDFGYTNITKNFDWVEVEVEEETWSTERY</sequence>
<evidence type="ECO:0000313" key="1">
    <source>
        <dbReference type="EMBL" id="RST57642.1"/>
    </source>
</evidence>
<dbReference type="AlphaFoldDB" id="A0A429X2H1"/>
<accession>A0A429X2H1</accession>
<dbReference type="RefSeq" id="WP_120118292.1">
    <property type="nucleotide sequence ID" value="NZ_QYTW02000030.1"/>
</dbReference>
<comment type="caution">
    <text evidence="1">The sequence shown here is derived from an EMBL/GenBank/DDBJ whole genome shotgun (WGS) entry which is preliminary data.</text>
</comment>
<dbReference type="EMBL" id="QYTW02000030">
    <property type="protein sequence ID" value="RST57642.1"/>
    <property type="molecule type" value="Genomic_DNA"/>
</dbReference>
<name>A0A429X2H1_SIMTE</name>
<dbReference type="Proteomes" id="UP000287296">
    <property type="component" value="Unassembled WGS sequence"/>
</dbReference>
<gene>
    <name evidence="1" type="ORF">D5F11_021520</name>
</gene>
<reference evidence="1 2" key="1">
    <citation type="submission" date="2018-12" db="EMBL/GenBank/DDBJ databases">
        <authorList>
            <person name="Sun L."/>
            <person name="Chen Z."/>
        </authorList>
    </citation>
    <scope>NUCLEOTIDE SEQUENCE [LARGE SCALE GENOMIC DNA]</scope>
    <source>
        <strain evidence="1 2">LMG 29736</strain>
    </source>
</reference>
<dbReference type="OrthoDB" id="2942843at2"/>
<proteinExistence type="predicted"/>